<organism evidence="5 6">
    <name type="scientific">Thalassococcus lentus</name>
    <dbReference type="NCBI Taxonomy" id="1210524"/>
    <lineage>
        <taxon>Bacteria</taxon>
        <taxon>Pseudomonadati</taxon>
        <taxon>Pseudomonadota</taxon>
        <taxon>Alphaproteobacteria</taxon>
        <taxon>Rhodobacterales</taxon>
        <taxon>Roseobacteraceae</taxon>
        <taxon>Thalassococcus</taxon>
    </lineage>
</organism>
<reference evidence="5 6" key="1">
    <citation type="submission" date="2023-01" db="EMBL/GenBank/DDBJ databases">
        <title>Thalassococcus onchidii sp. nov., isolated from a marine invertebrate from the South China Sea.</title>
        <authorList>
            <person name="Xu S."/>
            <person name="Liu Z."/>
            <person name="Xu Y."/>
        </authorList>
    </citation>
    <scope>NUCLEOTIDE SEQUENCE [LARGE SCALE GENOMIC DNA]</scope>
    <source>
        <strain evidence="5 6">KCTC 32084</strain>
    </source>
</reference>
<feature type="compositionally biased region" description="Low complexity" evidence="3">
    <location>
        <begin position="286"/>
        <end position="297"/>
    </location>
</feature>
<comment type="subcellular location">
    <subcellularLocation>
        <location evidence="1">Secreted</location>
    </subcellularLocation>
</comment>
<evidence type="ECO:0000256" key="2">
    <source>
        <dbReference type="ARBA" id="ARBA00022525"/>
    </source>
</evidence>
<feature type="chain" id="PRO_5047530658" evidence="4">
    <location>
        <begin position="19"/>
        <end position="804"/>
    </location>
</feature>
<accession>A0ABT4XRA3</accession>
<name>A0ABT4XRA3_9RHOB</name>
<comment type="caution">
    <text evidence="5">The sequence shown here is derived from an EMBL/GenBank/DDBJ whole genome shotgun (WGS) entry which is preliminary data.</text>
</comment>
<dbReference type="InterPro" id="IPR050557">
    <property type="entry name" value="RTX_toxin/Mannuronan_C5-epim"/>
</dbReference>
<feature type="compositionally biased region" description="Low complexity" evidence="3">
    <location>
        <begin position="266"/>
        <end position="276"/>
    </location>
</feature>
<dbReference type="InterPro" id="IPR001343">
    <property type="entry name" value="Hemolysn_Ca-bd"/>
</dbReference>
<sequence>MLVYLSLLGAMAAGTAYVATSDDDEIYGTEGNDAIDGSDGDDFVNAFAGDDLIAGGAGQDFLAGDDGSDSIDGGIGNDTIYGGDGDDVLTESSGLNEMRGGEGQDTITDSGGFDGTFGGPTFTGLYGEAGNDLLIRDGGQSAAQLFGGDGDDILVAGSTAFMEGGDGADIFITQAPEAGQSLSYISDFVSGEDVAVYQLADGEDPNDFALEEYTVGEEVVFRLVKEDESGSTTVLRFFNLESGAMSLDDIVFLDADQTQSVIDSQGADGPTLPDTDGPGDDDDDTGGPADGPINNLGNGVGVGDVTIAGTEFDDSIRGGLGNDEINGFVGDDFLVGDDGSDTIEGDAGTDTIYAGDGNDLLRTEGLTNEMFGNDGADILLAAGGAIMTGGDGGDVFIPGTDLSVVTDFNLAEDSIVVPLAEGSSAADYSVGSDPETGAAAIFYGSDIILRLDGVDPGTLPATAVAYVDATELETLLNSQGEDGFTLPETEPPAIPTEGDDALVGTDMADTIDGLSGNDTIDGAAGADLLVGGLGDDLIYAGDETAPGQIVDVPNSPLIEAEPGDTIEGGEGADTLTSGIGNVTMQGGDGDDLLLGGSDGVQILRGDAGDDTLIGGEAQTRTINVGNVVSPYSVASAMYGGDGADNLVSGVGYSASPFFSGFDGGGYFGGAGADTFFAMPNGDDMWIRDFNDIEDQIVLVVPDGSVVPEEAEIEYRVERVVVEPRYLIVRGALEITVRDTDGTALATAEMQWQAPRYSPDLERFVTLEESPFAEGAVVVMTESEAAASYGAATPAGSTDQSIVVG</sequence>
<dbReference type="PROSITE" id="PS00330">
    <property type="entry name" value="HEMOLYSIN_CALCIUM"/>
    <property type="match status" value="3"/>
</dbReference>
<keyword evidence="4" id="KW-0732">Signal</keyword>
<evidence type="ECO:0000256" key="1">
    <source>
        <dbReference type="ARBA" id="ARBA00004613"/>
    </source>
</evidence>
<dbReference type="Pfam" id="PF00353">
    <property type="entry name" value="HemolysinCabind"/>
    <property type="match status" value="5"/>
</dbReference>
<proteinExistence type="predicted"/>
<evidence type="ECO:0000313" key="6">
    <source>
        <dbReference type="Proteomes" id="UP001210720"/>
    </source>
</evidence>
<dbReference type="PRINTS" id="PR00313">
    <property type="entry name" value="CABNDNGRPT"/>
</dbReference>
<evidence type="ECO:0000256" key="3">
    <source>
        <dbReference type="SAM" id="MobiDB-lite"/>
    </source>
</evidence>
<dbReference type="InterPro" id="IPR018511">
    <property type="entry name" value="Hemolysin-typ_Ca-bd_CS"/>
</dbReference>
<evidence type="ECO:0000256" key="4">
    <source>
        <dbReference type="SAM" id="SignalP"/>
    </source>
</evidence>
<feature type="signal peptide" evidence="4">
    <location>
        <begin position="1"/>
        <end position="18"/>
    </location>
</feature>
<gene>
    <name evidence="5" type="ORF">PFY00_06550</name>
</gene>
<dbReference type="SUPFAM" id="SSF51120">
    <property type="entry name" value="beta-Roll"/>
    <property type="match status" value="5"/>
</dbReference>
<dbReference type="Gene3D" id="2.150.10.10">
    <property type="entry name" value="Serralysin-like metalloprotease, C-terminal"/>
    <property type="match status" value="5"/>
</dbReference>
<dbReference type="RefSeq" id="WP_271431735.1">
    <property type="nucleotide sequence ID" value="NZ_JAQIOY010000002.1"/>
</dbReference>
<keyword evidence="6" id="KW-1185">Reference proteome</keyword>
<feature type="region of interest" description="Disordered" evidence="3">
    <location>
        <begin position="262"/>
        <end position="298"/>
    </location>
</feature>
<dbReference type="PANTHER" id="PTHR38340:SF1">
    <property type="entry name" value="S-LAYER PROTEIN"/>
    <property type="match status" value="1"/>
</dbReference>
<dbReference type="Proteomes" id="UP001210720">
    <property type="component" value="Unassembled WGS sequence"/>
</dbReference>
<dbReference type="InterPro" id="IPR011049">
    <property type="entry name" value="Serralysin-like_metalloprot_C"/>
</dbReference>
<dbReference type="PANTHER" id="PTHR38340">
    <property type="entry name" value="S-LAYER PROTEIN"/>
    <property type="match status" value="1"/>
</dbReference>
<dbReference type="EMBL" id="JAQIOY010000002">
    <property type="protein sequence ID" value="MDA7424378.1"/>
    <property type="molecule type" value="Genomic_DNA"/>
</dbReference>
<keyword evidence="2" id="KW-0964">Secreted</keyword>
<protein>
    <submittedName>
        <fullName evidence="5">Calcium-binding protein</fullName>
    </submittedName>
</protein>
<evidence type="ECO:0000313" key="5">
    <source>
        <dbReference type="EMBL" id="MDA7424378.1"/>
    </source>
</evidence>